<keyword evidence="9" id="KW-1185">Reference proteome</keyword>
<name>A0ABQ4F0M8_9ACTN</name>
<dbReference type="Proteomes" id="UP000621500">
    <property type="component" value="Unassembled WGS sequence"/>
</dbReference>
<keyword evidence="6" id="KW-0812">Transmembrane</keyword>
<dbReference type="EMBL" id="BONX01000053">
    <property type="protein sequence ID" value="GIH00450.1"/>
    <property type="molecule type" value="Genomic_DNA"/>
</dbReference>
<proteinExistence type="predicted"/>
<dbReference type="InterPro" id="IPR032694">
    <property type="entry name" value="CopC/D"/>
</dbReference>
<evidence type="ECO:0000313" key="8">
    <source>
        <dbReference type="EMBL" id="GIH00450.1"/>
    </source>
</evidence>
<comment type="subcellular location">
    <subcellularLocation>
        <location evidence="1">Cell envelope</location>
    </subcellularLocation>
</comment>
<evidence type="ECO:0000256" key="6">
    <source>
        <dbReference type="SAM" id="Phobius"/>
    </source>
</evidence>
<gene>
    <name evidence="8" type="ORF">Pma05_70220</name>
</gene>
<accession>A0ABQ4F0M8</accession>
<evidence type="ECO:0000259" key="7">
    <source>
        <dbReference type="Pfam" id="PF04234"/>
    </source>
</evidence>
<feature type="transmembrane region" description="Helical" evidence="6">
    <location>
        <begin position="169"/>
        <end position="188"/>
    </location>
</feature>
<keyword evidence="6" id="KW-0472">Membrane</keyword>
<keyword evidence="6" id="KW-1133">Transmembrane helix</keyword>
<dbReference type="Pfam" id="PF04234">
    <property type="entry name" value="CopC"/>
    <property type="match status" value="1"/>
</dbReference>
<evidence type="ECO:0000256" key="5">
    <source>
        <dbReference type="SAM" id="MobiDB-lite"/>
    </source>
</evidence>
<dbReference type="SUPFAM" id="SSF81296">
    <property type="entry name" value="E set domains"/>
    <property type="match status" value="1"/>
</dbReference>
<dbReference type="PANTHER" id="PTHR34820:SF4">
    <property type="entry name" value="INNER MEMBRANE PROTEIN YEBZ"/>
    <property type="match status" value="1"/>
</dbReference>
<protein>
    <recommendedName>
        <fullName evidence="7">CopC domain-containing protein</fullName>
    </recommendedName>
</protein>
<comment type="caution">
    <text evidence="8">The sequence shown here is derived from an EMBL/GenBank/DDBJ whole genome shotgun (WGS) entry which is preliminary data.</text>
</comment>
<organism evidence="8 9">
    <name type="scientific">Plantactinospora mayteni</name>
    <dbReference type="NCBI Taxonomy" id="566021"/>
    <lineage>
        <taxon>Bacteria</taxon>
        <taxon>Bacillati</taxon>
        <taxon>Actinomycetota</taxon>
        <taxon>Actinomycetes</taxon>
        <taxon>Micromonosporales</taxon>
        <taxon>Micromonosporaceae</taxon>
        <taxon>Plantactinospora</taxon>
    </lineage>
</organism>
<reference evidence="8 9" key="1">
    <citation type="submission" date="2021-01" db="EMBL/GenBank/DDBJ databases">
        <title>Whole genome shotgun sequence of Plantactinospora mayteni NBRC 109088.</title>
        <authorList>
            <person name="Komaki H."/>
            <person name="Tamura T."/>
        </authorList>
    </citation>
    <scope>NUCLEOTIDE SEQUENCE [LARGE SCALE GENOMIC DNA]</scope>
    <source>
        <strain evidence="8 9">NBRC 109088</strain>
    </source>
</reference>
<evidence type="ECO:0000256" key="3">
    <source>
        <dbReference type="ARBA" id="ARBA00022729"/>
    </source>
</evidence>
<dbReference type="RefSeq" id="WP_203861758.1">
    <property type="nucleotide sequence ID" value="NZ_BAAAZQ010000023.1"/>
</dbReference>
<evidence type="ECO:0000256" key="1">
    <source>
        <dbReference type="ARBA" id="ARBA00004196"/>
    </source>
</evidence>
<sequence length="197" mass="20027">MRHIGLRLATLALLGVTAAGVGGLLAARPASAHAQLLGSDPRADSTVTTPLDEITLSFNELIRGNFSTVVLTAPDGTRHGAGQPRAVDKRVHLPVQPVRSGNYRVAYRVVSADGHPIEGQFRFTVALPPALEPAPVSAGPNPPSTSGAAPAPPTAGVASGDSAAGAGPWWAGAAVVGATLVAAVLVLVRRRRRVAAR</sequence>
<feature type="region of interest" description="Disordered" evidence="5">
    <location>
        <begin position="134"/>
        <end position="162"/>
    </location>
</feature>
<dbReference type="InterPro" id="IPR007348">
    <property type="entry name" value="CopC_dom"/>
</dbReference>
<dbReference type="PANTHER" id="PTHR34820">
    <property type="entry name" value="INNER MEMBRANE PROTEIN YEBZ"/>
    <property type="match status" value="1"/>
</dbReference>
<evidence type="ECO:0000313" key="9">
    <source>
        <dbReference type="Proteomes" id="UP000621500"/>
    </source>
</evidence>
<dbReference type="InterPro" id="IPR014755">
    <property type="entry name" value="Cu-Rt/internalin_Ig-like"/>
</dbReference>
<keyword evidence="4" id="KW-0186">Copper</keyword>
<keyword evidence="3" id="KW-0732">Signal</keyword>
<dbReference type="InterPro" id="IPR014756">
    <property type="entry name" value="Ig_E-set"/>
</dbReference>
<feature type="domain" description="CopC" evidence="7">
    <location>
        <begin position="33"/>
        <end position="125"/>
    </location>
</feature>
<evidence type="ECO:0000256" key="2">
    <source>
        <dbReference type="ARBA" id="ARBA00022723"/>
    </source>
</evidence>
<evidence type="ECO:0000256" key="4">
    <source>
        <dbReference type="ARBA" id="ARBA00023008"/>
    </source>
</evidence>
<dbReference type="Gene3D" id="2.60.40.1220">
    <property type="match status" value="1"/>
</dbReference>
<keyword evidence="2" id="KW-0479">Metal-binding</keyword>